<organism evidence="16">
    <name type="scientific">Brugia pahangi</name>
    <name type="common">Filarial nematode worm</name>
    <dbReference type="NCBI Taxonomy" id="6280"/>
    <lineage>
        <taxon>Eukaryota</taxon>
        <taxon>Metazoa</taxon>
        <taxon>Ecdysozoa</taxon>
        <taxon>Nematoda</taxon>
        <taxon>Chromadorea</taxon>
        <taxon>Rhabditida</taxon>
        <taxon>Spirurina</taxon>
        <taxon>Spiruromorpha</taxon>
        <taxon>Filarioidea</taxon>
        <taxon>Onchocercidae</taxon>
        <taxon>Brugia</taxon>
    </lineage>
</organism>
<dbReference type="EMBL" id="UZAD01013162">
    <property type="protein sequence ID" value="VDN90858.1"/>
    <property type="molecule type" value="Genomic_DNA"/>
</dbReference>
<comment type="catalytic activity">
    <reaction evidence="11">
        <text>L-threonyl-[protein] + ATP = O-phospho-L-threonyl-[protein] + ADP + H(+)</text>
        <dbReference type="Rhea" id="RHEA:46608"/>
        <dbReference type="Rhea" id="RHEA-COMP:11060"/>
        <dbReference type="Rhea" id="RHEA-COMP:11605"/>
        <dbReference type="ChEBI" id="CHEBI:15378"/>
        <dbReference type="ChEBI" id="CHEBI:30013"/>
        <dbReference type="ChEBI" id="CHEBI:30616"/>
        <dbReference type="ChEBI" id="CHEBI:61977"/>
        <dbReference type="ChEBI" id="CHEBI:456216"/>
        <dbReference type="EC" id="2.7.12.2"/>
    </reaction>
</comment>
<comment type="similarity">
    <text evidence="8">Belongs to the protein kinase superfamily. STE Ser/Thr protein kinase family. MAP kinase kinase subfamily.</text>
</comment>
<evidence type="ECO:0000259" key="13">
    <source>
        <dbReference type="PROSITE" id="PS50011"/>
    </source>
</evidence>
<dbReference type="InterPro" id="IPR008271">
    <property type="entry name" value="Ser/Thr_kinase_AS"/>
</dbReference>
<dbReference type="AlphaFoldDB" id="A0A0N4TMN1"/>
<dbReference type="GO" id="GO:0006950">
    <property type="term" value="P:response to stress"/>
    <property type="evidence" value="ECO:0007669"/>
    <property type="project" value="UniProtKB-ARBA"/>
</dbReference>
<keyword evidence="2" id="KW-0597">Phosphoprotein</keyword>
<dbReference type="GO" id="GO:0004708">
    <property type="term" value="F:MAP kinase kinase activity"/>
    <property type="evidence" value="ECO:0007669"/>
    <property type="project" value="UniProtKB-EC"/>
</dbReference>
<keyword evidence="15" id="KW-1185">Reference proteome</keyword>
<dbReference type="Pfam" id="PF00069">
    <property type="entry name" value="Pkinase"/>
    <property type="match status" value="1"/>
</dbReference>
<dbReference type="InterPro" id="IPR000719">
    <property type="entry name" value="Prot_kinase_dom"/>
</dbReference>
<evidence type="ECO:0000313" key="16">
    <source>
        <dbReference type="WBParaSite" id="BPAG_0000971001-mRNA-1"/>
    </source>
</evidence>
<dbReference type="Proteomes" id="UP000278627">
    <property type="component" value="Unassembled WGS sequence"/>
</dbReference>
<evidence type="ECO:0000256" key="5">
    <source>
        <dbReference type="ARBA" id="ARBA00022777"/>
    </source>
</evidence>
<dbReference type="InterPro" id="IPR011009">
    <property type="entry name" value="Kinase-like_dom_sf"/>
</dbReference>
<evidence type="ECO:0000256" key="2">
    <source>
        <dbReference type="ARBA" id="ARBA00022553"/>
    </source>
</evidence>
<reference evidence="14 15" key="2">
    <citation type="submission" date="2018-11" db="EMBL/GenBank/DDBJ databases">
        <authorList>
            <consortium name="Pathogen Informatics"/>
        </authorList>
    </citation>
    <scope>NUCLEOTIDE SEQUENCE [LARGE SCALE GENOMIC DNA]</scope>
</reference>
<dbReference type="EC" id="2.7.12.2" evidence="9"/>
<evidence type="ECO:0000256" key="7">
    <source>
        <dbReference type="ARBA" id="ARBA00023137"/>
    </source>
</evidence>
<evidence type="ECO:0000313" key="15">
    <source>
        <dbReference type="Proteomes" id="UP000278627"/>
    </source>
</evidence>
<keyword evidence="3" id="KW-0808">Transferase</keyword>
<dbReference type="SMART" id="SM00220">
    <property type="entry name" value="S_TKc"/>
    <property type="match status" value="1"/>
</dbReference>
<keyword evidence="1" id="KW-0723">Serine/threonine-protein kinase</keyword>
<dbReference type="Gene3D" id="3.30.200.20">
    <property type="entry name" value="Phosphorylase Kinase, domain 1"/>
    <property type="match status" value="1"/>
</dbReference>
<evidence type="ECO:0000256" key="9">
    <source>
        <dbReference type="ARBA" id="ARBA00038999"/>
    </source>
</evidence>
<dbReference type="PANTHER" id="PTHR47238">
    <property type="entry name" value="MITOGEN-ACTIVATED PROTEIN KINASE KINASE 5"/>
    <property type="match status" value="1"/>
</dbReference>
<evidence type="ECO:0000256" key="10">
    <source>
        <dbReference type="ARBA" id="ARBA00049014"/>
    </source>
</evidence>
<dbReference type="WBParaSite" id="BPAG_0000971001-mRNA-1">
    <property type="protein sequence ID" value="BPAG_0000971001-mRNA-1"/>
    <property type="gene ID" value="BPAG_0000971001"/>
</dbReference>
<dbReference type="GO" id="GO:0005524">
    <property type="term" value="F:ATP binding"/>
    <property type="evidence" value="ECO:0007669"/>
    <property type="project" value="UniProtKB-KW"/>
</dbReference>
<keyword evidence="7" id="KW-0829">Tyrosine-protein kinase</keyword>
<dbReference type="FunFam" id="3.30.200.20:FF:000040">
    <property type="entry name" value="Dual specificity mitogen-activated protein kinase kinase"/>
    <property type="match status" value="1"/>
</dbReference>
<dbReference type="PROSITE" id="PS50011">
    <property type="entry name" value="PROTEIN_KINASE_DOM"/>
    <property type="match status" value="1"/>
</dbReference>
<evidence type="ECO:0000256" key="3">
    <source>
        <dbReference type="ARBA" id="ARBA00022679"/>
    </source>
</evidence>
<dbReference type="PROSITE" id="PS00108">
    <property type="entry name" value="PROTEIN_KINASE_ST"/>
    <property type="match status" value="1"/>
</dbReference>
<evidence type="ECO:0000313" key="14">
    <source>
        <dbReference type="EMBL" id="VDN90858.1"/>
    </source>
</evidence>
<dbReference type="GO" id="GO:0004713">
    <property type="term" value="F:protein tyrosine kinase activity"/>
    <property type="evidence" value="ECO:0007669"/>
    <property type="project" value="UniProtKB-KW"/>
</dbReference>
<keyword evidence="5" id="KW-0418">Kinase</keyword>
<dbReference type="Gene3D" id="1.10.510.10">
    <property type="entry name" value="Transferase(Phosphotransferase) domain 1"/>
    <property type="match status" value="1"/>
</dbReference>
<accession>A0A0N4TMN1</accession>
<evidence type="ECO:0000256" key="8">
    <source>
        <dbReference type="ARBA" id="ARBA00038035"/>
    </source>
</evidence>
<dbReference type="GO" id="GO:0004674">
    <property type="term" value="F:protein serine/threonine kinase activity"/>
    <property type="evidence" value="ECO:0007669"/>
    <property type="project" value="UniProtKB-KW"/>
</dbReference>
<name>A0A0N4TMN1_BRUPA</name>
<gene>
    <name evidence="14" type="ORF">BPAG_LOCUS9672</name>
</gene>
<proteinExistence type="inferred from homology"/>
<feature type="domain" description="Protein kinase" evidence="13">
    <location>
        <begin position="165"/>
        <end position="422"/>
    </location>
</feature>
<dbReference type="PANTHER" id="PTHR47238:SF2">
    <property type="entry name" value="DUAL SPECIFICITY MITOGEN-ACTIVATED PROTEIN KINASE KINASE HEMIPTEROUS"/>
    <property type="match status" value="1"/>
</dbReference>
<dbReference type="CDD" id="cd06618">
    <property type="entry name" value="PKc_MKK7"/>
    <property type="match status" value="1"/>
</dbReference>
<comment type="catalytic activity">
    <reaction evidence="10">
        <text>L-seryl-[protein] + ATP = O-phospho-L-seryl-[protein] + ADP + H(+)</text>
        <dbReference type="Rhea" id="RHEA:17989"/>
        <dbReference type="Rhea" id="RHEA-COMP:9863"/>
        <dbReference type="Rhea" id="RHEA-COMP:11604"/>
        <dbReference type="ChEBI" id="CHEBI:15378"/>
        <dbReference type="ChEBI" id="CHEBI:29999"/>
        <dbReference type="ChEBI" id="CHEBI:30616"/>
        <dbReference type="ChEBI" id="CHEBI:83421"/>
        <dbReference type="ChEBI" id="CHEBI:456216"/>
        <dbReference type="EC" id="2.7.12.2"/>
    </reaction>
</comment>
<evidence type="ECO:0000256" key="1">
    <source>
        <dbReference type="ARBA" id="ARBA00022527"/>
    </source>
</evidence>
<comment type="catalytic activity">
    <reaction evidence="12">
        <text>L-tyrosyl-[protein] + ATP = O-phospho-L-tyrosyl-[protein] + ADP + H(+)</text>
        <dbReference type="Rhea" id="RHEA:10596"/>
        <dbReference type="Rhea" id="RHEA-COMP:10136"/>
        <dbReference type="Rhea" id="RHEA-COMP:20101"/>
        <dbReference type="ChEBI" id="CHEBI:15378"/>
        <dbReference type="ChEBI" id="CHEBI:30616"/>
        <dbReference type="ChEBI" id="CHEBI:46858"/>
        <dbReference type="ChEBI" id="CHEBI:61978"/>
        <dbReference type="ChEBI" id="CHEBI:456216"/>
        <dbReference type="EC" id="2.7.12.2"/>
    </reaction>
</comment>
<sequence length="442" mass="50214">MQYTSPRLATTSALLNVAHWQIQRAQNTSNNRHFPTIQSKYSLLNIVEFECRIRRWKQVRFAPLTRHVFASRRSSSVEPPQVVQVSRPFSNPSCSFPPQTNPLPRRIMVDGAPRRNLPELPTTISQSSPVSTADDALTKRLAEIKRLSGRITIMKTMYETTKESLKRIGELGSGTCGVVYKARFEQTGTIMAVKQMVMTSVAEENKRVLMDLEVVLRSHDCPHIVRCYGCFITDFEVLICMELMATCLDKLSKRVQGGFPEDILGKMAVSIIKALDYLKVTQVNIIHRDVKPSNILLDLNGTVKLCDFGIAGRLVDSMARTRTAGCSAYMSPERLEAQDEYDVRADVWSIGISLVELAKGEYPYRGCNSEFEVLSRIVSDPAPVLNPEEGFSPMFCDFLRLCLTKNYQFRPKYKELLQHEWVIHYETARVDVAGWYQRIVQS</sequence>
<dbReference type="STRING" id="6280.A0A0N4TMN1"/>
<evidence type="ECO:0000256" key="6">
    <source>
        <dbReference type="ARBA" id="ARBA00022840"/>
    </source>
</evidence>
<reference evidence="16" key="1">
    <citation type="submission" date="2017-02" db="UniProtKB">
        <authorList>
            <consortium name="WormBaseParasite"/>
        </authorList>
    </citation>
    <scope>IDENTIFICATION</scope>
</reference>
<dbReference type="SUPFAM" id="SSF56112">
    <property type="entry name" value="Protein kinase-like (PK-like)"/>
    <property type="match status" value="1"/>
</dbReference>
<dbReference type="InterPro" id="IPR052468">
    <property type="entry name" value="Dual_spec_MAPK_kinase"/>
</dbReference>
<evidence type="ECO:0000256" key="12">
    <source>
        <dbReference type="ARBA" id="ARBA00051693"/>
    </source>
</evidence>
<evidence type="ECO:0000256" key="4">
    <source>
        <dbReference type="ARBA" id="ARBA00022741"/>
    </source>
</evidence>
<keyword evidence="4" id="KW-0547">Nucleotide-binding</keyword>
<protein>
    <recommendedName>
        <fullName evidence="9">mitogen-activated protein kinase kinase</fullName>
        <ecNumber evidence="9">2.7.12.2</ecNumber>
    </recommendedName>
</protein>
<dbReference type="FunFam" id="1.10.510.10:FF:000432">
    <property type="entry name" value="mitogen-activated protein kinase kinase 3"/>
    <property type="match status" value="1"/>
</dbReference>
<keyword evidence="6" id="KW-0067">ATP-binding</keyword>
<evidence type="ECO:0000256" key="11">
    <source>
        <dbReference type="ARBA" id="ARBA00049299"/>
    </source>
</evidence>